<dbReference type="Pfam" id="PF25145">
    <property type="entry name" value="NfeD1b_N"/>
    <property type="match status" value="1"/>
</dbReference>
<keyword evidence="11" id="KW-1185">Reference proteome</keyword>
<dbReference type="Pfam" id="PF01957">
    <property type="entry name" value="NfeD"/>
    <property type="match status" value="1"/>
</dbReference>
<dbReference type="SUPFAM" id="SSF52096">
    <property type="entry name" value="ClpP/crotonase"/>
    <property type="match status" value="1"/>
</dbReference>
<dbReference type="InterPro" id="IPR012340">
    <property type="entry name" value="NA-bd_OB-fold"/>
</dbReference>
<keyword evidence="10" id="KW-0378">Hydrolase</keyword>
<dbReference type="InterPro" id="IPR056738">
    <property type="entry name" value="NfeD1b_N"/>
</dbReference>
<reference evidence="10 11" key="1">
    <citation type="submission" date="2016-10" db="EMBL/GenBank/DDBJ databases">
        <authorList>
            <person name="de Groot N.N."/>
        </authorList>
    </citation>
    <scope>NUCLEOTIDE SEQUENCE [LARGE SCALE GENOMIC DNA]</scope>
    <source>
        <strain evidence="10 11">DSM 12130</strain>
    </source>
</reference>
<dbReference type="InterPro" id="IPR056739">
    <property type="entry name" value="NfeD_membrane"/>
</dbReference>
<evidence type="ECO:0000256" key="2">
    <source>
        <dbReference type="ARBA" id="ARBA00022692"/>
    </source>
</evidence>
<dbReference type="InterPro" id="IPR052165">
    <property type="entry name" value="Membrane_assoc_protease"/>
</dbReference>
<dbReference type="GO" id="GO:0008233">
    <property type="term" value="F:peptidase activity"/>
    <property type="evidence" value="ECO:0007669"/>
    <property type="project" value="UniProtKB-KW"/>
</dbReference>
<dbReference type="GO" id="GO:0006508">
    <property type="term" value="P:proteolysis"/>
    <property type="evidence" value="ECO:0007669"/>
    <property type="project" value="UniProtKB-KW"/>
</dbReference>
<feature type="compositionally biased region" description="Basic and acidic residues" evidence="5">
    <location>
        <begin position="157"/>
        <end position="166"/>
    </location>
</feature>
<gene>
    <name evidence="10" type="ORF">SAMN05660330_03036</name>
</gene>
<evidence type="ECO:0000256" key="5">
    <source>
        <dbReference type="SAM" id="MobiDB-lite"/>
    </source>
</evidence>
<evidence type="ECO:0000259" key="8">
    <source>
        <dbReference type="Pfam" id="PF24961"/>
    </source>
</evidence>
<feature type="domain" description="NfeD integral membrane" evidence="8">
    <location>
        <begin position="275"/>
        <end position="389"/>
    </location>
</feature>
<keyword evidence="3 6" id="KW-1133">Transmembrane helix</keyword>
<feature type="transmembrane region" description="Helical" evidence="6">
    <location>
        <begin position="369"/>
        <end position="390"/>
    </location>
</feature>
<dbReference type="OrthoDB" id="5289056at2"/>
<feature type="transmembrane region" description="Helical" evidence="6">
    <location>
        <begin position="344"/>
        <end position="363"/>
    </location>
</feature>
<accession>A0A1H0TDY5</accession>
<dbReference type="EMBL" id="FNJI01000023">
    <property type="protein sequence ID" value="SDP51880.1"/>
    <property type="molecule type" value="Genomic_DNA"/>
</dbReference>
<sequence>MCYRSAKQRSRLRPADTDTTFLLWLCALLVFWLPILQCPACQAKQTATLLEVDGAIGPAISDYLQRGFQRSEQLQASVIIIRIDTPGGLDHSMRQIIRAILASPIPVITYVAPDGARAASAGTYILYASHVSAMSPATNLGAATPVAIGGIHGKQKKPGDEEKSDNNLKPGSTMEKKIINDASSYIKALAARHGRNEEWAVKAVRESVSLSAGEALAIGVIDIIAANIDDLLSQVDGRQVAMESGRETIALHDVTVIAIEQTWRTRLLAVISDPNIAYILLLLGVYGLIYELANPGVFLPGVAGAIALFLAFYAFQILPVNYSGLGLIVLGIALLLGEAFVPSFGSLGIGGIVAFAAGSLILMEDQQLRISRSIIVGTTVTSAVLLLLLAGRFATLRNRKIESGTEAMIGKTGEAAEDFDGEGRIWFGGESWQARCTESVTEGEKVRITGHDGLCLTVEKITKET</sequence>
<dbReference type="PANTHER" id="PTHR33507">
    <property type="entry name" value="INNER MEMBRANE PROTEIN YBBJ"/>
    <property type="match status" value="1"/>
</dbReference>
<evidence type="ECO:0000256" key="6">
    <source>
        <dbReference type="SAM" id="Phobius"/>
    </source>
</evidence>
<keyword evidence="2 6" id="KW-0812">Transmembrane</keyword>
<protein>
    <submittedName>
        <fullName evidence="10">Membrane-bound serine protease (ClpP class)</fullName>
    </submittedName>
</protein>
<dbReference type="RefSeq" id="WP_092224324.1">
    <property type="nucleotide sequence ID" value="NZ_FNJI01000023.1"/>
</dbReference>
<feature type="transmembrane region" description="Helical" evidence="6">
    <location>
        <begin position="267"/>
        <end position="289"/>
    </location>
</feature>
<dbReference type="Gene3D" id="2.40.50.140">
    <property type="entry name" value="Nucleic acid-binding proteins"/>
    <property type="match status" value="1"/>
</dbReference>
<evidence type="ECO:0000313" key="11">
    <source>
        <dbReference type="Proteomes" id="UP000199073"/>
    </source>
</evidence>
<keyword evidence="4 6" id="KW-0472">Membrane</keyword>
<dbReference type="CDD" id="cd07020">
    <property type="entry name" value="Clp_protease_NfeD_1"/>
    <property type="match status" value="1"/>
</dbReference>
<dbReference type="GO" id="GO:0016020">
    <property type="term" value="C:membrane"/>
    <property type="evidence" value="ECO:0007669"/>
    <property type="project" value="UniProtKB-SubCell"/>
</dbReference>
<dbReference type="STRING" id="91360.SAMN05660330_03036"/>
<dbReference type="Gene3D" id="3.90.226.10">
    <property type="entry name" value="2-enoyl-CoA Hydratase, Chain A, domain 1"/>
    <property type="match status" value="1"/>
</dbReference>
<feature type="domain" description="NfeD1b N-terminal" evidence="9">
    <location>
        <begin position="52"/>
        <end position="236"/>
    </location>
</feature>
<dbReference type="AlphaFoldDB" id="A0A1H0TDY5"/>
<keyword evidence="10" id="KW-0645">Protease</keyword>
<dbReference type="FunFam" id="3.90.226.10:FF:000089">
    <property type="entry name" value="Membrane-bound serine protease"/>
    <property type="match status" value="1"/>
</dbReference>
<dbReference type="Proteomes" id="UP000199073">
    <property type="component" value="Unassembled WGS sequence"/>
</dbReference>
<dbReference type="Pfam" id="PF24961">
    <property type="entry name" value="NfeD_membrane"/>
    <property type="match status" value="1"/>
</dbReference>
<feature type="transmembrane region" description="Helical" evidence="6">
    <location>
        <begin position="21"/>
        <end position="37"/>
    </location>
</feature>
<name>A0A1H0TDY5_9BACT</name>
<evidence type="ECO:0000313" key="10">
    <source>
        <dbReference type="EMBL" id="SDP51880.1"/>
    </source>
</evidence>
<proteinExistence type="predicted"/>
<dbReference type="PANTHER" id="PTHR33507:SF4">
    <property type="entry name" value="NODULATION COMPETITIVENESS PROTEIN NFED"/>
    <property type="match status" value="1"/>
</dbReference>
<feature type="transmembrane region" description="Helical" evidence="6">
    <location>
        <begin position="296"/>
        <end position="314"/>
    </location>
</feature>
<comment type="subcellular location">
    <subcellularLocation>
        <location evidence="1">Membrane</location>
        <topology evidence="1">Multi-pass membrane protein</topology>
    </subcellularLocation>
</comment>
<organism evidence="10 11">
    <name type="scientific">Desulforhopalus singaporensis</name>
    <dbReference type="NCBI Taxonomy" id="91360"/>
    <lineage>
        <taxon>Bacteria</taxon>
        <taxon>Pseudomonadati</taxon>
        <taxon>Thermodesulfobacteriota</taxon>
        <taxon>Desulfobulbia</taxon>
        <taxon>Desulfobulbales</taxon>
        <taxon>Desulfocapsaceae</taxon>
        <taxon>Desulforhopalus</taxon>
    </lineage>
</organism>
<evidence type="ECO:0000256" key="1">
    <source>
        <dbReference type="ARBA" id="ARBA00004141"/>
    </source>
</evidence>
<evidence type="ECO:0000259" key="7">
    <source>
        <dbReference type="Pfam" id="PF01957"/>
    </source>
</evidence>
<dbReference type="InterPro" id="IPR029045">
    <property type="entry name" value="ClpP/crotonase-like_dom_sf"/>
</dbReference>
<dbReference type="InterPro" id="IPR002810">
    <property type="entry name" value="NfeD-like_C"/>
</dbReference>
<feature type="region of interest" description="Disordered" evidence="5">
    <location>
        <begin position="151"/>
        <end position="173"/>
    </location>
</feature>
<evidence type="ECO:0000256" key="3">
    <source>
        <dbReference type="ARBA" id="ARBA00022989"/>
    </source>
</evidence>
<evidence type="ECO:0000256" key="4">
    <source>
        <dbReference type="ARBA" id="ARBA00023136"/>
    </source>
</evidence>
<evidence type="ECO:0000259" key="9">
    <source>
        <dbReference type="Pfam" id="PF25145"/>
    </source>
</evidence>
<dbReference type="SUPFAM" id="SSF141322">
    <property type="entry name" value="NfeD domain-like"/>
    <property type="match status" value="1"/>
</dbReference>
<feature type="domain" description="NfeD-like C-terminal" evidence="7">
    <location>
        <begin position="406"/>
        <end position="460"/>
    </location>
</feature>